<feature type="binding site" evidence="7">
    <location>
        <position position="86"/>
    </location>
    <ligand>
        <name>Mg(2+)</name>
        <dbReference type="ChEBI" id="CHEBI:18420"/>
        <label>1</label>
        <note>catalytic</note>
    </ligand>
</feature>
<organism evidence="9 10">
    <name type="scientific">Apiotrichum porosum</name>
    <dbReference type="NCBI Taxonomy" id="105984"/>
    <lineage>
        <taxon>Eukaryota</taxon>
        <taxon>Fungi</taxon>
        <taxon>Dikarya</taxon>
        <taxon>Basidiomycota</taxon>
        <taxon>Agaricomycotina</taxon>
        <taxon>Tremellomycetes</taxon>
        <taxon>Trichosporonales</taxon>
        <taxon>Trichosporonaceae</taxon>
        <taxon>Apiotrichum</taxon>
    </lineage>
</organism>
<dbReference type="Pfam" id="PF00459">
    <property type="entry name" value="Inositol_P"/>
    <property type="match status" value="1"/>
</dbReference>
<dbReference type="Proteomes" id="UP000279236">
    <property type="component" value="Unassembled WGS sequence"/>
</dbReference>
<comment type="pathway">
    <text evidence="8">Polyol metabolism; myo-inositol biosynthesis; myo-inositol from D-glucose 6-phosphate: step 2/2.</text>
</comment>
<dbReference type="PANTHER" id="PTHR20854">
    <property type="entry name" value="INOSITOL MONOPHOSPHATASE"/>
    <property type="match status" value="1"/>
</dbReference>
<dbReference type="Gene3D" id="3.30.540.10">
    <property type="entry name" value="Fructose-1,6-Bisphosphatase, subunit A, domain 1"/>
    <property type="match status" value="1"/>
</dbReference>
<dbReference type="GO" id="GO:0046872">
    <property type="term" value="F:metal ion binding"/>
    <property type="evidence" value="ECO:0007669"/>
    <property type="project" value="UniProtKB-KW"/>
</dbReference>
<dbReference type="OrthoDB" id="10254945at2759"/>
<feature type="binding site" evidence="7">
    <location>
        <position position="89"/>
    </location>
    <ligand>
        <name>Mg(2+)</name>
        <dbReference type="ChEBI" id="CHEBI:18420"/>
        <label>1</label>
        <note>catalytic</note>
    </ligand>
</feature>
<feature type="binding site" evidence="7">
    <location>
        <position position="88"/>
    </location>
    <ligand>
        <name>Mg(2+)</name>
        <dbReference type="ChEBI" id="CHEBI:18420"/>
        <label>1</label>
        <note>catalytic</note>
    </ligand>
</feature>
<gene>
    <name evidence="9" type="ORF">EHS24_008562</name>
</gene>
<dbReference type="GO" id="GO:0007165">
    <property type="term" value="P:signal transduction"/>
    <property type="evidence" value="ECO:0007669"/>
    <property type="project" value="TreeGrafter"/>
</dbReference>
<dbReference type="FunFam" id="3.30.540.10:FF:000004">
    <property type="entry name" value="Inositol-1-monophosphatase"/>
    <property type="match status" value="1"/>
</dbReference>
<dbReference type="AlphaFoldDB" id="A0A427XQQ7"/>
<accession>A0A427XQQ7</accession>
<dbReference type="InterPro" id="IPR020583">
    <property type="entry name" value="Inositol_monoP_metal-BS"/>
</dbReference>
<name>A0A427XQQ7_9TREE</name>
<evidence type="ECO:0000256" key="4">
    <source>
        <dbReference type="ARBA" id="ARBA00022723"/>
    </source>
</evidence>
<dbReference type="PRINTS" id="PR00377">
    <property type="entry name" value="IMPHPHTASES"/>
</dbReference>
<feature type="binding site" evidence="7">
    <location>
        <position position="69"/>
    </location>
    <ligand>
        <name>Mg(2+)</name>
        <dbReference type="ChEBI" id="CHEBI:18420"/>
        <label>1</label>
        <note>catalytic</note>
    </ligand>
</feature>
<dbReference type="InterPro" id="IPR033942">
    <property type="entry name" value="IMPase"/>
</dbReference>
<dbReference type="GeneID" id="39593105"/>
<keyword evidence="4 7" id="KW-0479">Metal-binding</keyword>
<dbReference type="EC" id="3.1.3.25" evidence="8"/>
<proteinExistence type="inferred from homology"/>
<dbReference type="STRING" id="105984.A0A427XQQ7"/>
<dbReference type="RefSeq" id="XP_028475847.1">
    <property type="nucleotide sequence ID" value="XM_028623873.1"/>
</dbReference>
<sequence length="300" mass="32289">MADSLNLDEILAFAISIAREMIRDGQAKRFDTGAGEDEKANSVDVDKAVEDFLVAKIAEKYPEHKFIGEETYEGQEITDAPTWIVDPIDGTTNFIHGFPMVATSIGLAVGGEPVVGVVYNPFLDQLYSAAKGKGAFLNEKTRLPLMGKVKPLYSLDQALIAVEYGSSRKAPALPAKLNTFKNLTADKSDGGQMVHSLRSLGSAALNLCQVATGGVDLYWEIGCWPWDVCAGMSILAEAGGASYGGKADDTAFNGQPTAKIMAGRKYLFVRNIAAPVGQTTRDAQAHIAREFYQNATEWTP</sequence>
<evidence type="ECO:0000256" key="3">
    <source>
        <dbReference type="ARBA" id="ARBA00009759"/>
    </source>
</evidence>
<dbReference type="EMBL" id="RSCE01000007">
    <property type="protein sequence ID" value="RSH81128.1"/>
    <property type="molecule type" value="Genomic_DNA"/>
</dbReference>
<dbReference type="PANTHER" id="PTHR20854:SF4">
    <property type="entry name" value="INOSITOL-1-MONOPHOSPHATASE-RELATED"/>
    <property type="match status" value="1"/>
</dbReference>
<dbReference type="UniPathway" id="UPA00823">
    <property type="reaction ID" value="UER00788"/>
</dbReference>
<protein>
    <recommendedName>
        <fullName evidence="8">Inositol-1-monophosphatase</fullName>
        <ecNumber evidence="8">3.1.3.25</ecNumber>
    </recommendedName>
</protein>
<evidence type="ECO:0000256" key="1">
    <source>
        <dbReference type="ARBA" id="ARBA00001033"/>
    </source>
</evidence>
<keyword evidence="5 8" id="KW-0378">Hydrolase</keyword>
<evidence type="ECO:0000256" key="8">
    <source>
        <dbReference type="RuleBase" id="RU364068"/>
    </source>
</evidence>
<evidence type="ECO:0000256" key="2">
    <source>
        <dbReference type="ARBA" id="ARBA00001946"/>
    </source>
</evidence>
<evidence type="ECO:0000313" key="9">
    <source>
        <dbReference type="EMBL" id="RSH81128.1"/>
    </source>
</evidence>
<dbReference type="CDD" id="cd01639">
    <property type="entry name" value="IMPase"/>
    <property type="match status" value="1"/>
</dbReference>
<evidence type="ECO:0000313" key="10">
    <source>
        <dbReference type="Proteomes" id="UP000279236"/>
    </source>
</evidence>
<feature type="binding site" evidence="7">
    <location>
        <position position="227"/>
    </location>
    <ligand>
        <name>Mg(2+)</name>
        <dbReference type="ChEBI" id="CHEBI:18420"/>
        <label>1</label>
        <note>catalytic</note>
    </ligand>
</feature>
<dbReference type="InterPro" id="IPR000760">
    <property type="entry name" value="Inositol_monophosphatase-like"/>
</dbReference>
<evidence type="ECO:0000256" key="6">
    <source>
        <dbReference type="ARBA" id="ARBA00022842"/>
    </source>
</evidence>
<reference evidence="9 10" key="1">
    <citation type="submission" date="2018-11" db="EMBL/GenBank/DDBJ databases">
        <title>Genome sequence of Apiotrichum porosum DSM 27194.</title>
        <authorList>
            <person name="Aliyu H."/>
            <person name="Gorte O."/>
            <person name="Ochsenreither K."/>
        </authorList>
    </citation>
    <scope>NUCLEOTIDE SEQUENCE [LARGE SCALE GENOMIC DNA]</scope>
    <source>
        <strain evidence="9 10">DSM 27194</strain>
    </source>
</reference>
<comment type="similarity">
    <text evidence="3 8">Belongs to the inositol monophosphatase superfamily.</text>
</comment>
<keyword evidence="6 7" id="KW-0460">Magnesium</keyword>
<dbReference type="SUPFAM" id="SSF56655">
    <property type="entry name" value="Carbohydrate phosphatase"/>
    <property type="match status" value="1"/>
</dbReference>
<comment type="cofactor">
    <cofactor evidence="2 7 8">
        <name>Mg(2+)</name>
        <dbReference type="ChEBI" id="CHEBI:18420"/>
    </cofactor>
</comment>
<evidence type="ECO:0000256" key="5">
    <source>
        <dbReference type="ARBA" id="ARBA00022801"/>
    </source>
</evidence>
<dbReference type="GO" id="GO:0008934">
    <property type="term" value="F:inositol monophosphate 1-phosphatase activity"/>
    <property type="evidence" value="ECO:0007669"/>
    <property type="project" value="InterPro"/>
</dbReference>
<dbReference type="Gene3D" id="3.40.190.80">
    <property type="match status" value="1"/>
</dbReference>
<comment type="caution">
    <text evidence="9">The sequence shown here is derived from an EMBL/GenBank/DDBJ whole genome shotgun (WGS) entry which is preliminary data.</text>
</comment>
<evidence type="ECO:0000256" key="7">
    <source>
        <dbReference type="PIRSR" id="PIRSR600760-2"/>
    </source>
</evidence>
<dbReference type="PROSITE" id="PS00629">
    <property type="entry name" value="IMP_1"/>
    <property type="match status" value="1"/>
</dbReference>
<comment type="catalytic activity">
    <reaction evidence="1 8">
        <text>a myo-inositol phosphate + H2O = myo-inositol + phosphate</text>
        <dbReference type="Rhea" id="RHEA:24056"/>
        <dbReference type="ChEBI" id="CHEBI:15377"/>
        <dbReference type="ChEBI" id="CHEBI:17268"/>
        <dbReference type="ChEBI" id="CHEBI:43474"/>
        <dbReference type="ChEBI" id="CHEBI:84139"/>
        <dbReference type="EC" id="3.1.3.25"/>
    </reaction>
</comment>
<keyword evidence="10" id="KW-1185">Reference proteome</keyword>
<dbReference type="GO" id="GO:0006021">
    <property type="term" value="P:inositol biosynthetic process"/>
    <property type="evidence" value="ECO:0007669"/>
    <property type="project" value="UniProtKB-UniPathway"/>
</dbReference>